<feature type="region of interest" description="Disordered" evidence="1">
    <location>
        <begin position="1"/>
        <end position="30"/>
    </location>
</feature>
<sequence length="380" mass="43195">MAAKSDGSSVVKIEEEQPIDLSQAPRKPSRLMPPLIPISTLRAGLNISRVYNNTATTKITKNPTPLLRKIQVVSRVLGQPNYSNEYNKFSNNLSETVKVEHSEIYEEDQKCSSQLDCGFNNSITSRKRRHLESDEDKEDWPAKRLDRARSVPQLAPFPFPLERHKSLSESRIPTNSASGSQQDLTEVHGSILRNIWGLNPSECDSKEEWQKRLELAASLDTSNKQCSNNNNDGDDDSWVYVGYYSQLLHKFQEQELLRQCALQHHKDDQTRRETERTRRETERTRSLARVNNESTLVPLLDKEGDRENKECSQVHPTEIRNSISPSSAVEQLNTTDARRRAITPSKNSALGSFLNFSDGREGQAMPSIHIHFILSGTETR</sequence>
<feature type="region of interest" description="Disordered" evidence="1">
    <location>
        <begin position="264"/>
        <end position="285"/>
    </location>
</feature>
<proteinExistence type="predicted"/>
<organism evidence="2">
    <name type="scientific">Timema californicum</name>
    <name type="common">California timema</name>
    <name type="synonym">Walking stick</name>
    <dbReference type="NCBI Taxonomy" id="61474"/>
    <lineage>
        <taxon>Eukaryota</taxon>
        <taxon>Metazoa</taxon>
        <taxon>Ecdysozoa</taxon>
        <taxon>Arthropoda</taxon>
        <taxon>Hexapoda</taxon>
        <taxon>Insecta</taxon>
        <taxon>Pterygota</taxon>
        <taxon>Neoptera</taxon>
        <taxon>Polyneoptera</taxon>
        <taxon>Phasmatodea</taxon>
        <taxon>Timematodea</taxon>
        <taxon>Timematoidea</taxon>
        <taxon>Timematidae</taxon>
        <taxon>Timema</taxon>
    </lineage>
</organism>
<dbReference type="AlphaFoldDB" id="A0A7R9P5A1"/>
<name>A0A7R9P5A1_TIMCA</name>
<evidence type="ECO:0000256" key="1">
    <source>
        <dbReference type="SAM" id="MobiDB-lite"/>
    </source>
</evidence>
<evidence type="ECO:0000313" key="2">
    <source>
        <dbReference type="EMBL" id="CAD7570250.1"/>
    </source>
</evidence>
<dbReference type="EMBL" id="OE179972">
    <property type="protein sequence ID" value="CAD7570250.1"/>
    <property type="molecule type" value="Genomic_DNA"/>
</dbReference>
<accession>A0A7R9P5A1</accession>
<protein>
    <submittedName>
        <fullName evidence="2">(California timema) hypothetical protein</fullName>
    </submittedName>
</protein>
<gene>
    <name evidence="2" type="ORF">TCMB3V08_LOCUS2955</name>
</gene>
<reference evidence="2" key="1">
    <citation type="submission" date="2020-11" db="EMBL/GenBank/DDBJ databases">
        <authorList>
            <person name="Tran Van P."/>
        </authorList>
    </citation>
    <scope>NUCLEOTIDE SEQUENCE</scope>
</reference>